<protein>
    <submittedName>
        <fullName evidence="2">Uncharacterized protein</fullName>
    </submittedName>
</protein>
<proteinExistence type="predicted"/>
<keyword evidence="1" id="KW-1133">Transmembrane helix</keyword>
<dbReference type="PATRIC" id="fig|1217721.7.peg.998"/>
<keyword evidence="3" id="KW-1185">Reference proteome</keyword>
<evidence type="ECO:0000313" key="2">
    <source>
        <dbReference type="EMBL" id="AIF46624.1"/>
    </source>
</evidence>
<feature type="transmembrane region" description="Helical" evidence="1">
    <location>
        <begin position="53"/>
        <end position="71"/>
    </location>
</feature>
<evidence type="ECO:0000313" key="3">
    <source>
        <dbReference type="Proteomes" id="UP000027987"/>
    </source>
</evidence>
<dbReference type="EMBL" id="CP008884">
    <property type="protein sequence ID" value="AIF46624.1"/>
    <property type="molecule type" value="Genomic_DNA"/>
</dbReference>
<dbReference type="Proteomes" id="UP000027987">
    <property type="component" value="Chromosome"/>
</dbReference>
<reference evidence="2 3" key="1">
    <citation type="submission" date="2014-07" db="EMBL/GenBank/DDBJ databases">
        <title>Complete Genome Sequence of Dyella japonica Strain A8 Isolated from Malaysian Tropical Soil.</title>
        <authorList>
            <person name="Hui R.K.H."/>
            <person name="Chen J.-W."/>
            <person name="Chan K.-G."/>
            <person name="Leung F.C.C."/>
        </authorList>
    </citation>
    <scope>NUCLEOTIDE SEQUENCE [LARGE SCALE GENOMIC DNA]</scope>
    <source>
        <strain evidence="2 3">A8</strain>
    </source>
</reference>
<accession>A0A075JXN2</accession>
<keyword evidence="1" id="KW-0472">Membrane</keyword>
<organism evidence="2 3">
    <name type="scientific">Dyella japonica A8</name>
    <dbReference type="NCBI Taxonomy" id="1217721"/>
    <lineage>
        <taxon>Bacteria</taxon>
        <taxon>Pseudomonadati</taxon>
        <taxon>Pseudomonadota</taxon>
        <taxon>Gammaproteobacteria</taxon>
        <taxon>Lysobacterales</taxon>
        <taxon>Rhodanobacteraceae</taxon>
        <taxon>Dyella</taxon>
    </lineage>
</organism>
<gene>
    <name evidence="2" type="ORF">HY57_04765</name>
</gene>
<dbReference type="AlphaFoldDB" id="A0A075JXN2"/>
<dbReference type="KEGG" id="dja:HY57_04765"/>
<name>A0A075JXN2_9GAMM</name>
<evidence type="ECO:0000256" key="1">
    <source>
        <dbReference type="SAM" id="Phobius"/>
    </source>
</evidence>
<feature type="transmembrane region" description="Helical" evidence="1">
    <location>
        <begin position="77"/>
        <end position="98"/>
    </location>
</feature>
<sequence length="109" mass="11872">MASKAYGGRFPSTVSSLSVQYIVCPHCAIELRKGIKACRGCDAAVRYGPPWPYIVAALVPSVWLAVVSHRIFYDSVIVSVLVGAIFFGGLWAMLSMAFDDRAVFKRPST</sequence>
<keyword evidence="1" id="KW-0812">Transmembrane</keyword>
<dbReference type="HOGENOM" id="CLU_2179674_0_0_6"/>